<dbReference type="Proteomes" id="UP001055111">
    <property type="component" value="Unassembled WGS sequence"/>
</dbReference>
<gene>
    <name evidence="1" type="ORF">CBA19CS42_17210</name>
</gene>
<accession>A0AA37MHA3</accession>
<reference evidence="1" key="1">
    <citation type="submission" date="2022-09" db="EMBL/GenBank/DDBJ databases">
        <title>Isolation and characterization of 3-chlorobenzoate degrading bacteria from soils in Shizuoka.</title>
        <authorList>
            <person name="Ifat A."/>
            <person name="Ogawa N."/>
            <person name="Kimbara K."/>
            <person name="Moriuchi R."/>
            <person name="Dohra H."/>
            <person name="Shintani M."/>
        </authorList>
    </citation>
    <scope>NUCLEOTIDE SEQUENCE</scope>
    <source>
        <strain evidence="1">19CS4-2</strain>
    </source>
</reference>
<comment type="caution">
    <text evidence="1">The sequence shown here is derived from an EMBL/GenBank/DDBJ whole genome shotgun (WGS) entry which is preliminary data.</text>
</comment>
<protein>
    <submittedName>
        <fullName evidence="1">Uncharacterized protein</fullName>
    </submittedName>
</protein>
<proteinExistence type="predicted"/>
<evidence type="ECO:0000313" key="2">
    <source>
        <dbReference type="Proteomes" id="UP001055111"/>
    </source>
</evidence>
<dbReference type="RefSeq" id="WP_273654933.1">
    <property type="nucleotide sequence ID" value="NZ_BPUS01000006.1"/>
</dbReference>
<organism evidence="1 2">
    <name type="scientific">Caballeronia novacaledonica</name>
    <dbReference type="NCBI Taxonomy" id="1544861"/>
    <lineage>
        <taxon>Bacteria</taxon>
        <taxon>Pseudomonadati</taxon>
        <taxon>Pseudomonadota</taxon>
        <taxon>Betaproteobacteria</taxon>
        <taxon>Burkholderiales</taxon>
        <taxon>Burkholderiaceae</taxon>
        <taxon>Caballeronia</taxon>
    </lineage>
</organism>
<dbReference type="EMBL" id="BPUS01000006">
    <property type="protein sequence ID" value="GJH26280.1"/>
    <property type="molecule type" value="Genomic_DNA"/>
</dbReference>
<dbReference type="AlphaFoldDB" id="A0AA37MHA3"/>
<evidence type="ECO:0000313" key="1">
    <source>
        <dbReference type="EMBL" id="GJH26280.1"/>
    </source>
</evidence>
<name>A0AA37MHA3_9BURK</name>
<sequence>MTKAATDGKRIATDKIEAVVRRLDDINQTDAKLRDSRIFPEAY</sequence>